<dbReference type="Pfam" id="PF13682">
    <property type="entry name" value="CZB"/>
    <property type="match status" value="1"/>
</dbReference>
<dbReference type="EMBL" id="FNOW01000040">
    <property type="protein sequence ID" value="SDY23061.1"/>
    <property type="molecule type" value="Genomic_DNA"/>
</dbReference>
<dbReference type="PROSITE" id="PS50112">
    <property type="entry name" value="PAS"/>
    <property type="match status" value="3"/>
</dbReference>
<organism evidence="6 7">
    <name type="scientific">Allochromatium warmingii</name>
    <name type="common">Chromatium warmingii</name>
    <dbReference type="NCBI Taxonomy" id="61595"/>
    <lineage>
        <taxon>Bacteria</taxon>
        <taxon>Pseudomonadati</taxon>
        <taxon>Pseudomonadota</taxon>
        <taxon>Gammaproteobacteria</taxon>
        <taxon>Chromatiales</taxon>
        <taxon>Chromatiaceae</taxon>
        <taxon>Allochromatium</taxon>
    </lineage>
</organism>
<dbReference type="SMART" id="SM00267">
    <property type="entry name" value="GGDEF"/>
    <property type="match status" value="1"/>
</dbReference>
<proteinExistence type="predicted"/>
<feature type="domain" description="PAS" evidence="2">
    <location>
        <begin position="166"/>
        <end position="215"/>
    </location>
</feature>
<feature type="domain" description="PAC" evidence="3">
    <location>
        <begin position="471"/>
        <end position="523"/>
    </location>
</feature>
<dbReference type="Pfam" id="PF08447">
    <property type="entry name" value="PAS_3"/>
    <property type="match status" value="2"/>
</dbReference>
<dbReference type="InterPro" id="IPR000160">
    <property type="entry name" value="GGDEF_dom"/>
</dbReference>
<evidence type="ECO:0000259" key="4">
    <source>
        <dbReference type="PROSITE" id="PS50883"/>
    </source>
</evidence>
<dbReference type="Pfam" id="PF13426">
    <property type="entry name" value="PAS_9"/>
    <property type="match status" value="2"/>
</dbReference>
<dbReference type="Gene3D" id="3.20.20.450">
    <property type="entry name" value="EAL domain"/>
    <property type="match status" value="1"/>
</dbReference>
<evidence type="ECO:0000259" key="3">
    <source>
        <dbReference type="PROSITE" id="PS50113"/>
    </source>
</evidence>
<dbReference type="AlphaFoldDB" id="A0A1H3I5Y8"/>
<dbReference type="Gene3D" id="1.20.120.30">
    <property type="entry name" value="Aspartate receptor, ligand-binding domain"/>
    <property type="match status" value="1"/>
</dbReference>
<dbReference type="InterPro" id="IPR001633">
    <property type="entry name" value="EAL_dom"/>
</dbReference>
<dbReference type="InterPro" id="IPR035965">
    <property type="entry name" value="PAS-like_dom_sf"/>
</dbReference>
<dbReference type="SMART" id="SM00052">
    <property type="entry name" value="EAL"/>
    <property type="match status" value="1"/>
</dbReference>
<dbReference type="Pfam" id="PF00990">
    <property type="entry name" value="GGDEF"/>
    <property type="match status" value="1"/>
</dbReference>
<dbReference type="Proteomes" id="UP000198672">
    <property type="component" value="Unassembled WGS sequence"/>
</dbReference>
<dbReference type="FunFam" id="3.30.70.270:FF:000001">
    <property type="entry name" value="Diguanylate cyclase domain protein"/>
    <property type="match status" value="1"/>
</dbReference>
<dbReference type="SUPFAM" id="SSF55073">
    <property type="entry name" value="Nucleotide cyclase"/>
    <property type="match status" value="1"/>
</dbReference>
<dbReference type="NCBIfam" id="TIGR00229">
    <property type="entry name" value="sensory_box"/>
    <property type="match status" value="4"/>
</dbReference>
<dbReference type="InterPro" id="IPR025991">
    <property type="entry name" value="Chemoreceptor_zinc-bind_dom"/>
</dbReference>
<dbReference type="PANTHER" id="PTHR44757:SF2">
    <property type="entry name" value="BIOFILM ARCHITECTURE MAINTENANCE PROTEIN MBAA"/>
    <property type="match status" value="1"/>
</dbReference>
<comment type="cofactor">
    <cofactor evidence="1">
        <name>Mg(2+)</name>
        <dbReference type="ChEBI" id="CHEBI:18420"/>
    </cofactor>
</comment>
<dbReference type="NCBIfam" id="TIGR00254">
    <property type="entry name" value="GGDEF"/>
    <property type="match status" value="1"/>
</dbReference>
<dbReference type="CDD" id="cd01949">
    <property type="entry name" value="GGDEF"/>
    <property type="match status" value="1"/>
</dbReference>
<keyword evidence="7" id="KW-1185">Reference proteome</keyword>
<evidence type="ECO:0000259" key="2">
    <source>
        <dbReference type="PROSITE" id="PS50112"/>
    </source>
</evidence>
<dbReference type="PROSITE" id="PS50113">
    <property type="entry name" value="PAC"/>
    <property type="match status" value="3"/>
</dbReference>
<dbReference type="InterPro" id="IPR000014">
    <property type="entry name" value="PAS"/>
</dbReference>
<dbReference type="GO" id="GO:0003824">
    <property type="term" value="F:catalytic activity"/>
    <property type="evidence" value="ECO:0007669"/>
    <property type="project" value="UniProtKB-ARBA"/>
</dbReference>
<dbReference type="Gene3D" id="3.30.450.20">
    <property type="entry name" value="PAS domain"/>
    <property type="match status" value="4"/>
</dbReference>
<dbReference type="InterPro" id="IPR013655">
    <property type="entry name" value="PAS_fold_3"/>
</dbReference>
<gene>
    <name evidence="6" type="ORF">SAMN05421644_14017</name>
</gene>
<dbReference type="SMART" id="SM00091">
    <property type="entry name" value="PAS"/>
    <property type="match status" value="4"/>
</dbReference>
<dbReference type="SUPFAM" id="SSF141868">
    <property type="entry name" value="EAL domain-like"/>
    <property type="match status" value="1"/>
</dbReference>
<dbReference type="PROSITE" id="PS50887">
    <property type="entry name" value="GGDEF"/>
    <property type="match status" value="1"/>
</dbReference>
<dbReference type="Gene3D" id="3.30.70.270">
    <property type="match status" value="1"/>
</dbReference>
<dbReference type="InterPro" id="IPR035919">
    <property type="entry name" value="EAL_sf"/>
</dbReference>
<dbReference type="InterPro" id="IPR000700">
    <property type="entry name" value="PAS-assoc_C"/>
</dbReference>
<sequence length="1079" mass="122203">MGDFIAHERLRESEEHHRLFFEQSRDAMMTLAPPSWRFTSGNPAACAMYGARDQAEFTQLGPWDVSPERQPDGQLSAEKSQQAIAIALRDGSHSFEWMHRRLDGHEFPTIVLLTRMTIAGQTLLQAIVRNVSAQYAAEHALRAERDLFSSGPVCIMVWGAAAHWPIQQVSSNVEAILGYSAAEMMHPDFRFGELLHPDDAPRISAEVVAHIARHEDSFEQSYRLKRKDGVYRWFYDFSRLTRNSDGEVELIRGYLFDQSHLKETELALEHERQRLDDILTGTRAGTWDWNIQTGAVVFNERWAEIIGYRLAELEPLSIKTWYALAHPEDLELSHQLLQRHFSGELEYYECDLRVRHKAGHWVWVQDRGCVATRTPDGQPLLMRGTHQNINARKLAEERLKLAASVFTHAREGIVMMTADGTIIDINDAFTQITGYSREEALGRDPQLWRSDHHPEDFYTTLWRRLIDQGCWSGELWNRRKNGEAYAALLTISAVYDDQGQVLHYVALFTDITQLKEHQHRLEHLAHYDALTTLPNRTLLAHQLQQAMVQAHRTGRQVAVVYLDLDGFKAINDRHGHQAGDQLLIVQALRIRQLLRAGDTLARLGGDEFVAVLVDLPDRTTTEALLARLLQVVNDPVRVLEVEYQVTVSLGVTFYPQVEEVDADQLLRQADQAMYQAKLAGKNRYHCFDTEHDRSARGRHASLERIRHALANNEFVLYYQPKVNMRTGVVVGAEALIRWQHPEQGLLPPNVFLPVIEDHPLGVELGEWVIDTALRQIAAWHASGLNLAVSVNIGARQLQQSDFVERLRALLHAHPHVKPSRLGLEVLESSAFEDLSCISTVIAACRALGVHVDLDDFGTGYSSLTYLKRLPVNALKIDQSFVRDMLDDPEDLAIVESVLGLAAAFRRQAIAEGVETCEHGLRLLQLGCKLAQGYGIARPMPAAALPEWSASWQPDPSWMAQPPLSREDLPLIHAIVEHRAWSQAIVRTLDGQQIAAMPLDVHHCRFGEWLDSGGLAYHPSQHAVEEITHLHHQLHHLGQTLLELHAQSHTPVARAQLEVFLNLGATLTERVQALAMFRER</sequence>
<dbReference type="Pfam" id="PF00563">
    <property type="entry name" value="EAL"/>
    <property type="match status" value="1"/>
</dbReference>
<feature type="domain" description="EAL" evidence="4">
    <location>
        <begin position="698"/>
        <end position="952"/>
    </location>
</feature>
<protein>
    <submittedName>
        <fullName evidence="6">PAS domain S-box-containing protein/diguanylate cyclase (GGDEF) domain-containing protein</fullName>
    </submittedName>
</protein>
<dbReference type="PROSITE" id="PS50883">
    <property type="entry name" value="EAL"/>
    <property type="match status" value="1"/>
</dbReference>
<dbReference type="SUPFAM" id="SSF55785">
    <property type="entry name" value="PYP-like sensor domain (PAS domain)"/>
    <property type="match status" value="4"/>
</dbReference>
<feature type="domain" description="PAC" evidence="3">
    <location>
        <begin position="348"/>
        <end position="401"/>
    </location>
</feature>
<dbReference type="PANTHER" id="PTHR44757">
    <property type="entry name" value="DIGUANYLATE CYCLASE DGCP"/>
    <property type="match status" value="1"/>
</dbReference>
<feature type="domain" description="PAS" evidence="2">
    <location>
        <begin position="271"/>
        <end position="344"/>
    </location>
</feature>
<feature type="domain" description="GGDEF" evidence="5">
    <location>
        <begin position="555"/>
        <end position="689"/>
    </location>
</feature>
<evidence type="ECO:0000256" key="1">
    <source>
        <dbReference type="ARBA" id="ARBA00001946"/>
    </source>
</evidence>
<feature type="domain" description="PAS" evidence="2">
    <location>
        <begin position="395"/>
        <end position="456"/>
    </location>
</feature>
<evidence type="ECO:0000313" key="7">
    <source>
        <dbReference type="Proteomes" id="UP000198672"/>
    </source>
</evidence>
<dbReference type="InterPro" id="IPR052155">
    <property type="entry name" value="Biofilm_reg_signaling"/>
</dbReference>
<evidence type="ECO:0000313" key="6">
    <source>
        <dbReference type="EMBL" id="SDY23061.1"/>
    </source>
</evidence>
<dbReference type="STRING" id="61595.SAMN05421644_14017"/>
<reference evidence="7" key="1">
    <citation type="submission" date="2016-10" db="EMBL/GenBank/DDBJ databases">
        <authorList>
            <person name="Varghese N."/>
            <person name="Submissions S."/>
        </authorList>
    </citation>
    <scope>NUCLEOTIDE SEQUENCE [LARGE SCALE GENOMIC DNA]</scope>
    <source>
        <strain evidence="7">DSM 173</strain>
    </source>
</reference>
<dbReference type="CDD" id="cd00130">
    <property type="entry name" value="PAS"/>
    <property type="match status" value="3"/>
</dbReference>
<dbReference type="InterPro" id="IPR001610">
    <property type="entry name" value="PAC"/>
</dbReference>
<feature type="domain" description="PAC" evidence="3">
    <location>
        <begin position="218"/>
        <end position="270"/>
    </location>
</feature>
<dbReference type="InterPro" id="IPR043128">
    <property type="entry name" value="Rev_trsase/Diguanyl_cyclase"/>
</dbReference>
<dbReference type="InterPro" id="IPR029787">
    <property type="entry name" value="Nucleotide_cyclase"/>
</dbReference>
<dbReference type="RefSeq" id="WP_091334706.1">
    <property type="nucleotide sequence ID" value="NZ_FNOW01000040.1"/>
</dbReference>
<dbReference type="OrthoDB" id="8553030at2"/>
<dbReference type="SMART" id="SM00086">
    <property type="entry name" value="PAC"/>
    <property type="match status" value="4"/>
</dbReference>
<name>A0A1H3I5Y8_ALLWA</name>
<evidence type="ECO:0000259" key="5">
    <source>
        <dbReference type="PROSITE" id="PS50887"/>
    </source>
</evidence>
<accession>A0A1H3I5Y8</accession>
<dbReference type="CDD" id="cd01948">
    <property type="entry name" value="EAL"/>
    <property type="match status" value="1"/>
</dbReference>